<dbReference type="Proteomes" id="UP000239425">
    <property type="component" value="Unassembled WGS sequence"/>
</dbReference>
<keyword evidence="1" id="KW-0812">Transmembrane</keyword>
<dbReference type="EMBL" id="PHHC01000118">
    <property type="protein sequence ID" value="PPE03287.1"/>
    <property type="molecule type" value="Genomic_DNA"/>
</dbReference>
<dbReference type="PANTHER" id="PTHR21666">
    <property type="entry name" value="PEPTIDASE-RELATED"/>
    <property type="match status" value="1"/>
</dbReference>
<accession>A0A2S5R7M0</accession>
<name>A0A2S5R7M0_9PROT</name>
<dbReference type="Gene3D" id="3.10.450.350">
    <property type="match status" value="1"/>
</dbReference>
<dbReference type="Gene3D" id="2.70.70.10">
    <property type="entry name" value="Glucose Permease (Domain IIA)"/>
    <property type="match status" value="1"/>
</dbReference>
<gene>
    <name evidence="3" type="ORF">HCUR_01269</name>
</gene>
<dbReference type="InterPro" id="IPR016047">
    <property type="entry name" value="M23ase_b-sheet_dom"/>
</dbReference>
<dbReference type="SUPFAM" id="SSF51261">
    <property type="entry name" value="Duplicated hybrid motif"/>
    <property type="match status" value="1"/>
</dbReference>
<evidence type="ECO:0000259" key="2">
    <source>
        <dbReference type="Pfam" id="PF01551"/>
    </source>
</evidence>
<evidence type="ECO:0000313" key="3">
    <source>
        <dbReference type="EMBL" id="PPE03287.1"/>
    </source>
</evidence>
<dbReference type="Pfam" id="PF01551">
    <property type="entry name" value="Peptidase_M23"/>
    <property type="match status" value="1"/>
</dbReference>
<dbReference type="RefSeq" id="WP_104207202.1">
    <property type="nucleotide sequence ID" value="NZ_PHHC01000118.1"/>
</dbReference>
<proteinExistence type="predicted"/>
<dbReference type="OrthoDB" id="9805070at2"/>
<feature type="transmembrane region" description="Helical" evidence="1">
    <location>
        <begin position="14"/>
        <end position="31"/>
    </location>
</feature>
<dbReference type="CDD" id="cd12797">
    <property type="entry name" value="M23_peptidase"/>
    <property type="match status" value="1"/>
</dbReference>
<keyword evidence="4" id="KW-1185">Reference proteome</keyword>
<sequence length="492" mass="56826">MHHLYLNPEIERRFTKITVLFLFSFGILLYMHRVYRENFFQSQGLDLFSFRNRFGHFSDNLYPYPRIFSQFFPLFPYRSVKPSTEFHHWQKILDSSGVCSETLLPLPKIFPPSLKSFCLRWNSLTAFMHALRLENVLPHHRISIRNALSKLIKEKVFTRALTGKVIRVYYSSFREENYVSSIEIPINLMITKKLHLDSQGTVRIETIQDTVVPFVMRTQGVVMGSLLLNLRKKKLPPHAFNLITSALETSKISVRHQYGKGSQFFVLYRGIKNSRTGESQCTDILFLKLKNAKRHVSLYSYAPQKNKTGLFTEDGRKFNSGRHLCFIRPVSGGRLSSCFGRRKHPIFGYHHHHKGIDLAAPRGTPVRAAASGIVEKVGWVRGYGKFIRLRHSNAYHTAYGHLSNYAHKLNPGTNVHQGQIIGFVGSTGNATGNHLHFEMIRNGAQVNPLMMHASTQPIERMGRAQYQRFRSYIHYLNKIYNKLKNNNATTRI</sequence>
<dbReference type="GO" id="GO:0004222">
    <property type="term" value="F:metalloendopeptidase activity"/>
    <property type="evidence" value="ECO:0007669"/>
    <property type="project" value="TreeGrafter"/>
</dbReference>
<dbReference type="InterPro" id="IPR050570">
    <property type="entry name" value="Cell_wall_metabolism_enzyme"/>
</dbReference>
<keyword evidence="1" id="KW-1133">Transmembrane helix</keyword>
<dbReference type="InterPro" id="IPR011055">
    <property type="entry name" value="Dup_hybrid_motif"/>
</dbReference>
<reference evidence="3 4" key="1">
    <citation type="submission" date="2017-11" db="EMBL/GenBank/DDBJ databases">
        <title>Comparative genomic analysis of Holospora spp., intranuclear symbionts of paramecia.</title>
        <authorList>
            <person name="Garushyants S.K."/>
            <person name="Beliavskaya A."/>
            <person name="Malko D.B."/>
            <person name="Logacheva M.D."/>
            <person name="Rautian M.S."/>
            <person name="Gelfand M.S."/>
        </authorList>
    </citation>
    <scope>NUCLEOTIDE SEQUENCE [LARGE SCALE GENOMIC DNA]</scope>
    <source>
        <strain evidence="4">02AZ16</strain>
    </source>
</reference>
<keyword evidence="1" id="KW-0472">Membrane</keyword>
<dbReference type="AlphaFoldDB" id="A0A2S5R7M0"/>
<protein>
    <submittedName>
        <fullName evidence="3">Murein DD-endopeptidase MepM</fullName>
    </submittedName>
</protein>
<organism evidence="3 4">
    <name type="scientific">Holospora curviuscula</name>
    <dbReference type="NCBI Taxonomy" id="1082868"/>
    <lineage>
        <taxon>Bacteria</taxon>
        <taxon>Pseudomonadati</taxon>
        <taxon>Pseudomonadota</taxon>
        <taxon>Alphaproteobacteria</taxon>
        <taxon>Holosporales</taxon>
        <taxon>Holosporaceae</taxon>
        <taxon>Holospora</taxon>
    </lineage>
</organism>
<dbReference type="PANTHER" id="PTHR21666:SF270">
    <property type="entry name" value="MUREIN HYDROLASE ACTIVATOR ENVC"/>
    <property type="match status" value="1"/>
</dbReference>
<evidence type="ECO:0000256" key="1">
    <source>
        <dbReference type="SAM" id="Phobius"/>
    </source>
</evidence>
<feature type="domain" description="M23ase beta-sheet core" evidence="2">
    <location>
        <begin position="352"/>
        <end position="448"/>
    </location>
</feature>
<evidence type="ECO:0000313" key="4">
    <source>
        <dbReference type="Proteomes" id="UP000239425"/>
    </source>
</evidence>
<comment type="caution">
    <text evidence="3">The sequence shown here is derived from an EMBL/GenBank/DDBJ whole genome shotgun (WGS) entry which is preliminary data.</text>
</comment>